<reference evidence="17 19" key="1">
    <citation type="submission" date="2019-07" db="EMBL/GenBank/DDBJ databases">
        <authorList>
            <person name="Jastrzebski P J."/>
            <person name="Paukszto L."/>
            <person name="Jastrzebski P J."/>
        </authorList>
    </citation>
    <scope>NUCLEOTIDE SEQUENCE [LARGE SCALE GENOMIC DNA]</scope>
    <source>
        <strain evidence="17 19">WMS-il1</strain>
    </source>
</reference>
<evidence type="ECO:0000256" key="9">
    <source>
        <dbReference type="ARBA" id="ARBA00023918"/>
    </source>
</evidence>
<accession>A0A564Y8Q8</accession>
<comment type="catalytic activity">
    <reaction evidence="11">
        <text>2'-deoxyinosine + phosphate = 2-deoxy-alpha-D-ribose 1-phosphate + hypoxanthine</text>
        <dbReference type="Rhea" id="RHEA:27750"/>
        <dbReference type="ChEBI" id="CHEBI:17368"/>
        <dbReference type="ChEBI" id="CHEBI:28997"/>
        <dbReference type="ChEBI" id="CHEBI:43474"/>
        <dbReference type="ChEBI" id="CHEBI:57259"/>
        <dbReference type="EC" id="2.4.2.1"/>
    </reaction>
</comment>
<evidence type="ECO:0000256" key="5">
    <source>
        <dbReference type="ARBA" id="ARBA00013834"/>
    </source>
</evidence>
<dbReference type="InterPro" id="IPR018099">
    <property type="entry name" value="Purine_phosphorylase-2_CS"/>
</dbReference>
<evidence type="ECO:0000313" key="16">
    <source>
        <dbReference type="EMBL" id="VUZ43338.1"/>
    </source>
</evidence>
<dbReference type="PANTHER" id="PTHR11904">
    <property type="entry name" value="METHYLTHIOADENOSINE/PURINE NUCLEOSIDE PHOSPHORYLASE"/>
    <property type="match status" value="1"/>
</dbReference>
<name>A0A564Y8Q8_HYMDI</name>
<dbReference type="InterPro" id="IPR011268">
    <property type="entry name" value="Purine_phosphorylase"/>
</dbReference>
<proteinExistence type="inferred from homology"/>
<feature type="binding site" evidence="14">
    <location>
        <position position="61"/>
    </location>
    <ligand>
        <name>phosphate</name>
        <dbReference type="ChEBI" id="CHEBI:43474"/>
    </ligand>
</feature>
<evidence type="ECO:0000256" key="8">
    <source>
        <dbReference type="ARBA" id="ARBA00022726"/>
    </source>
</evidence>
<feature type="binding site" evidence="14">
    <location>
        <begin position="81"/>
        <end position="83"/>
    </location>
    <ligand>
        <name>phosphate</name>
        <dbReference type="ChEBI" id="CHEBI:43474"/>
    </ligand>
</feature>
<dbReference type="InterPro" id="IPR011270">
    <property type="entry name" value="Pur_Nuc_Pase_Ino/Guo-sp"/>
</dbReference>
<dbReference type="GO" id="GO:0005737">
    <property type="term" value="C:cytoplasm"/>
    <property type="evidence" value="ECO:0007669"/>
    <property type="project" value="TreeGrafter"/>
</dbReference>
<evidence type="ECO:0000256" key="6">
    <source>
        <dbReference type="ARBA" id="ARBA00022676"/>
    </source>
</evidence>
<evidence type="ECO:0000256" key="12">
    <source>
        <dbReference type="ARBA" id="ARBA00023970"/>
    </source>
</evidence>
<dbReference type="NCBIfam" id="NF006054">
    <property type="entry name" value="PRK08202.1"/>
    <property type="match status" value="1"/>
</dbReference>
<comment type="catalytic activity">
    <reaction evidence="12">
        <text>guanosine + phosphate = alpha-D-ribose 1-phosphate + guanine</text>
        <dbReference type="Rhea" id="RHEA:13233"/>
        <dbReference type="ChEBI" id="CHEBI:16235"/>
        <dbReference type="ChEBI" id="CHEBI:16750"/>
        <dbReference type="ChEBI" id="CHEBI:43474"/>
        <dbReference type="ChEBI" id="CHEBI:57720"/>
        <dbReference type="EC" id="2.4.2.1"/>
    </reaction>
</comment>
<dbReference type="InterPro" id="IPR035994">
    <property type="entry name" value="Nucleoside_phosphorylase_sf"/>
</dbReference>
<feature type="binding site" evidence="14">
    <location>
        <position position="240"/>
    </location>
    <ligand>
        <name>a purine D-ribonucleoside</name>
        <dbReference type="ChEBI" id="CHEBI:142355"/>
    </ligand>
</feature>
<dbReference type="PIRSF" id="PIRSF000477">
    <property type="entry name" value="PurNPase"/>
    <property type="match status" value="1"/>
</dbReference>
<evidence type="ECO:0000256" key="11">
    <source>
        <dbReference type="ARBA" id="ARBA00023950"/>
    </source>
</evidence>
<dbReference type="NCBIfam" id="TIGR01700">
    <property type="entry name" value="PNPH"/>
    <property type="match status" value="1"/>
</dbReference>
<evidence type="ECO:0000313" key="17">
    <source>
        <dbReference type="EMBL" id="VUZ43339.1"/>
    </source>
</evidence>
<dbReference type="Gene3D" id="3.40.50.1580">
    <property type="entry name" value="Nucleoside phosphorylase domain"/>
    <property type="match status" value="1"/>
</dbReference>
<dbReference type="PANTHER" id="PTHR11904:SF9">
    <property type="entry name" value="PURINE NUCLEOSIDE PHOSPHORYLASE-RELATED"/>
    <property type="match status" value="1"/>
</dbReference>
<dbReference type="InterPro" id="IPR000845">
    <property type="entry name" value="Nucleoside_phosphorylase_d"/>
</dbReference>
<comment type="function">
    <text evidence="13">The purine nucleoside phosphorylases catalyze the phosphorolytic breakdown of the N-glycosidic bond in the beta-(deoxy)ribonucleoside molecules, with the formation of the corresponding free purine bases and pentose-1-phosphate.</text>
</comment>
<comment type="pathway">
    <text evidence="1 13">Purine metabolism; purine nucleoside salvage.</text>
</comment>
<evidence type="ECO:0000313" key="18">
    <source>
        <dbReference type="EMBL" id="VUZ48828.1"/>
    </source>
</evidence>
<feature type="domain" description="Nucleoside phosphorylase" evidence="15">
    <location>
        <begin position="24"/>
        <end position="276"/>
    </location>
</feature>
<comment type="similarity">
    <text evidence="2 13">Belongs to the PNP/MTAP phosphorylase family.</text>
</comment>
<keyword evidence="6 13" id="KW-0328">Glycosyltransferase</keyword>
<dbReference type="GO" id="GO:0006166">
    <property type="term" value="P:purine ribonucleoside salvage"/>
    <property type="evidence" value="ECO:0007669"/>
    <property type="project" value="UniProtKB-KW"/>
</dbReference>
<feature type="binding site" evidence="14">
    <location>
        <position position="217"/>
    </location>
    <ligand>
        <name>phosphate</name>
        <dbReference type="ChEBI" id="CHEBI:43474"/>
    </ligand>
</feature>
<evidence type="ECO:0000256" key="2">
    <source>
        <dbReference type="ARBA" id="ARBA00006751"/>
    </source>
</evidence>
<evidence type="ECO:0000256" key="3">
    <source>
        <dbReference type="ARBA" id="ARBA00011233"/>
    </source>
</evidence>
<organism evidence="17 19">
    <name type="scientific">Hymenolepis diminuta</name>
    <name type="common">Rat tapeworm</name>
    <dbReference type="NCBI Taxonomy" id="6216"/>
    <lineage>
        <taxon>Eukaryota</taxon>
        <taxon>Metazoa</taxon>
        <taxon>Spiralia</taxon>
        <taxon>Lophotrochozoa</taxon>
        <taxon>Platyhelminthes</taxon>
        <taxon>Cestoda</taxon>
        <taxon>Eucestoda</taxon>
        <taxon>Cyclophyllidea</taxon>
        <taxon>Hymenolepididae</taxon>
        <taxon>Hymenolepis</taxon>
    </lineage>
</organism>
<dbReference type="NCBIfam" id="TIGR01697">
    <property type="entry name" value="PNPH-PUNA-XAPA"/>
    <property type="match status" value="1"/>
</dbReference>
<evidence type="ECO:0000256" key="7">
    <source>
        <dbReference type="ARBA" id="ARBA00022679"/>
    </source>
</evidence>
<dbReference type="EMBL" id="CABIJS010000111">
    <property type="protein sequence ID" value="VUZ43338.1"/>
    <property type="molecule type" value="Genomic_DNA"/>
</dbReference>
<evidence type="ECO:0000256" key="10">
    <source>
        <dbReference type="ARBA" id="ARBA00023929"/>
    </source>
</evidence>
<comment type="catalytic activity">
    <reaction evidence="10">
        <text>2'-deoxyguanosine + phosphate = 2-deoxy-alpha-D-ribose 1-phosphate + guanine</text>
        <dbReference type="Rhea" id="RHEA:27738"/>
        <dbReference type="ChEBI" id="CHEBI:16235"/>
        <dbReference type="ChEBI" id="CHEBI:17172"/>
        <dbReference type="ChEBI" id="CHEBI:43474"/>
        <dbReference type="ChEBI" id="CHEBI:57259"/>
        <dbReference type="EC" id="2.4.2.1"/>
    </reaction>
</comment>
<comment type="subunit">
    <text evidence="3">Homotrimer.</text>
</comment>
<keyword evidence="7 13" id="KW-0808">Transferase</keyword>
<dbReference type="GO" id="GO:0004731">
    <property type="term" value="F:purine-nucleoside phosphorylase activity"/>
    <property type="evidence" value="ECO:0007669"/>
    <property type="project" value="UniProtKB-EC"/>
</dbReference>
<dbReference type="Proteomes" id="UP000321570">
    <property type="component" value="Unassembled WGS sequence"/>
</dbReference>
<feature type="binding site" evidence="14">
    <location>
        <position position="30"/>
    </location>
    <ligand>
        <name>phosphate</name>
        <dbReference type="ChEBI" id="CHEBI:43474"/>
    </ligand>
</feature>
<protein>
    <recommendedName>
        <fullName evidence="5 13">Purine nucleoside phosphorylase</fullName>
        <ecNumber evidence="4 13">2.4.2.1</ecNumber>
    </recommendedName>
    <alternativeName>
        <fullName evidence="13">Inosine-guanosine phosphorylase</fullName>
    </alternativeName>
</protein>
<dbReference type="AlphaFoldDB" id="A0A564Y8Q8"/>
<evidence type="ECO:0000256" key="13">
    <source>
        <dbReference type="PIRNR" id="PIRNR000477"/>
    </source>
</evidence>
<dbReference type="CDD" id="cd09009">
    <property type="entry name" value="PNP-EcPNPII_like"/>
    <property type="match status" value="1"/>
</dbReference>
<sequence>MASYETVKSVVDFLKTKVDAAPQVAIICGSGLGTLAEIVTDKTTIKYEEIEQFPKSTVAGHAGNLVFGKLGGKDVVVMQGRFHPYEGYPMSHVTLPIRVFKLLGVEIIIVTNAAGGLNPEFAVGDMMIIKDHICMPGMTGMNALVGKNEERFGTRFPNMQNLYTKDLRELAKKVAEELEITKYLREGIYCAEIGPTYETPAEARFLRMIGADAVGMSTAHETTIAKHAGMKVFAMSLITNKVVLDEESNVQTNHKEVLETSAKRAEIMKSFVERLVECV</sequence>
<dbReference type="Pfam" id="PF01048">
    <property type="entry name" value="PNP_UDP_1"/>
    <property type="match status" value="1"/>
</dbReference>
<evidence type="ECO:0000259" key="15">
    <source>
        <dbReference type="Pfam" id="PF01048"/>
    </source>
</evidence>
<evidence type="ECO:0000313" key="19">
    <source>
        <dbReference type="Proteomes" id="UP000321570"/>
    </source>
</evidence>
<evidence type="ECO:0000256" key="14">
    <source>
        <dbReference type="PIRSR" id="PIRSR000477-2"/>
    </source>
</evidence>
<keyword evidence="19" id="KW-1185">Reference proteome</keyword>
<evidence type="ECO:0000256" key="4">
    <source>
        <dbReference type="ARBA" id="ARBA00011886"/>
    </source>
</evidence>
<comment type="catalytic activity">
    <reaction evidence="9">
        <text>inosine + phosphate = alpha-D-ribose 1-phosphate + hypoxanthine</text>
        <dbReference type="Rhea" id="RHEA:27646"/>
        <dbReference type="ChEBI" id="CHEBI:17368"/>
        <dbReference type="ChEBI" id="CHEBI:17596"/>
        <dbReference type="ChEBI" id="CHEBI:43474"/>
        <dbReference type="ChEBI" id="CHEBI:57720"/>
        <dbReference type="EC" id="2.4.2.1"/>
    </reaction>
</comment>
<dbReference type="UniPathway" id="UPA00606"/>
<gene>
    <name evidence="17" type="ORF">WMSIL1_LOCUS3584</name>
    <name evidence="16" type="ORF">WMSIL1_LOCUS3585</name>
    <name evidence="18" type="ORF">WMSIL1_LOCUS8071</name>
</gene>
<dbReference type="EMBL" id="CABIJS010000317">
    <property type="protein sequence ID" value="VUZ48828.1"/>
    <property type="molecule type" value="Genomic_DNA"/>
</dbReference>
<keyword evidence="8" id="KW-0660">Purine salvage</keyword>
<feature type="binding site" evidence="14">
    <location>
        <position position="113"/>
    </location>
    <ligand>
        <name>phosphate</name>
        <dbReference type="ChEBI" id="CHEBI:43474"/>
    </ligand>
</feature>
<dbReference type="EMBL" id="CABIJS010000111">
    <property type="protein sequence ID" value="VUZ43339.1"/>
    <property type="molecule type" value="Genomic_DNA"/>
</dbReference>
<dbReference type="SUPFAM" id="SSF53167">
    <property type="entry name" value="Purine and uridine phosphorylases"/>
    <property type="match status" value="1"/>
</dbReference>
<dbReference type="PROSITE" id="PS01240">
    <property type="entry name" value="PNP_MTAP_2"/>
    <property type="match status" value="1"/>
</dbReference>
<dbReference type="FunFam" id="3.40.50.1580:FF:000004">
    <property type="entry name" value="Purine nucleoside phosphorylase"/>
    <property type="match status" value="1"/>
</dbReference>
<evidence type="ECO:0000256" key="1">
    <source>
        <dbReference type="ARBA" id="ARBA00005058"/>
    </source>
</evidence>
<dbReference type="EC" id="2.4.2.1" evidence="4 13"/>
<feature type="binding site" evidence="14">
    <location>
        <position position="198"/>
    </location>
    <ligand>
        <name>a purine D-ribonucleoside</name>
        <dbReference type="ChEBI" id="CHEBI:142355"/>
    </ligand>
</feature>